<dbReference type="Proteomes" id="UP001341840">
    <property type="component" value="Unassembled WGS sequence"/>
</dbReference>
<keyword evidence="3" id="KW-1185">Reference proteome</keyword>
<gene>
    <name evidence="2" type="ORF">PIB30_064334</name>
</gene>
<feature type="region of interest" description="Disordered" evidence="1">
    <location>
        <begin position="1"/>
        <end position="24"/>
    </location>
</feature>
<dbReference type="EMBL" id="JASCZI010212074">
    <property type="protein sequence ID" value="MED6198249.1"/>
    <property type="molecule type" value="Genomic_DNA"/>
</dbReference>
<reference evidence="2 3" key="1">
    <citation type="journal article" date="2023" name="Plants (Basel)">
        <title>Bridging the Gap: Combining Genomics and Transcriptomics Approaches to Understand Stylosanthes scabra, an Orphan Legume from the Brazilian Caatinga.</title>
        <authorList>
            <person name="Ferreira-Neto J.R.C."/>
            <person name="da Silva M.D."/>
            <person name="Binneck E."/>
            <person name="de Melo N.F."/>
            <person name="da Silva R.H."/>
            <person name="de Melo A.L.T.M."/>
            <person name="Pandolfi V."/>
            <person name="Bustamante F.O."/>
            <person name="Brasileiro-Vidal A.C."/>
            <person name="Benko-Iseppon A.M."/>
        </authorList>
    </citation>
    <scope>NUCLEOTIDE SEQUENCE [LARGE SCALE GENOMIC DNA]</scope>
    <source>
        <tissue evidence="2">Leaves</tissue>
    </source>
</reference>
<proteinExistence type="predicted"/>
<name>A0ABU6XMG6_9FABA</name>
<evidence type="ECO:0000313" key="3">
    <source>
        <dbReference type="Proteomes" id="UP001341840"/>
    </source>
</evidence>
<comment type="caution">
    <text evidence="2">The sequence shown here is derived from an EMBL/GenBank/DDBJ whole genome shotgun (WGS) entry which is preliminary data.</text>
</comment>
<accession>A0ABU6XMG6</accession>
<protein>
    <submittedName>
        <fullName evidence="2">Uncharacterized protein</fullName>
    </submittedName>
</protein>
<evidence type="ECO:0000256" key="1">
    <source>
        <dbReference type="SAM" id="MobiDB-lite"/>
    </source>
</evidence>
<feature type="compositionally biased region" description="Basic and acidic residues" evidence="1">
    <location>
        <begin position="1"/>
        <end position="12"/>
    </location>
</feature>
<evidence type="ECO:0000313" key="2">
    <source>
        <dbReference type="EMBL" id="MED6198249.1"/>
    </source>
</evidence>
<sequence>MEKTEVGNEKISPKNLRKWAGRADRVGSKWRVGPGRGSGCTDTWKDLCGFWRETRIIEWRHVSRSEPWKTEPDPTAAVSSGEKNKRWAGDLQAARAAADGGEAGLVGLGAARRRRWSRR</sequence>
<organism evidence="2 3">
    <name type="scientific">Stylosanthes scabra</name>
    <dbReference type="NCBI Taxonomy" id="79078"/>
    <lineage>
        <taxon>Eukaryota</taxon>
        <taxon>Viridiplantae</taxon>
        <taxon>Streptophyta</taxon>
        <taxon>Embryophyta</taxon>
        <taxon>Tracheophyta</taxon>
        <taxon>Spermatophyta</taxon>
        <taxon>Magnoliopsida</taxon>
        <taxon>eudicotyledons</taxon>
        <taxon>Gunneridae</taxon>
        <taxon>Pentapetalae</taxon>
        <taxon>rosids</taxon>
        <taxon>fabids</taxon>
        <taxon>Fabales</taxon>
        <taxon>Fabaceae</taxon>
        <taxon>Papilionoideae</taxon>
        <taxon>50 kb inversion clade</taxon>
        <taxon>dalbergioids sensu lato</taxon>
        <taxon>Dalbergieae</taxon>
        <taxon>Pterocarpus clade</taxon>
        <taxon>Stylosanthes</taxon>
    </lineage>
</organism>